<evidence type="ECO:0000256" key="2">
    <source>
        <dbReference type="ARBA" id="ARBA00022598"/>
    </source>
</evidence>
<name>A0A382H2S2_9ZZZZ</name>
<dbReference type="AlphaFoldDB" id="A0A382H2S2"/>
<keyword evidence="3" id="KW-0547">Nucleotide-binding</keyword>
<evidence type="ECO:0000313" key="6">
    <source>
        <dbReference type="EMBL" id="SVB80751.1"/>
    </source>
</evidence>
<sequence length="79" mass="9073">MKVKVIITPKKEVLDPQGKTVRSALEQMGCVGVDDVRIGKYIEIEMEGDREEVEKQIDKYADKFLANPNIEDYRLVFEA</sequence>
<evidence type="ECO:0000256" key="1">
    <source>
        <dbReference type="ARBA" id="ARBA00022490"/>
    </source>
</evidence>
<dbReference type="InterPro" id="IPR003850">
    <property type="entry name" value="PurS"/>
</dbReference>
<keyword evidence="2" id="KW-0436">Ligase</keyword>
<dbReference type="GO" id="GO:0005524">
    <property type="term" value="F:ATP binding"/>
    <property type="evidence" value="ECO:0007669"/>
    <property type="project" value="UniProtKB-KW"/>
</dbReference>
<dbReference type="HAMAP" id="MF_01926">
    <property type="entry name" value="PurS"/>
    <property type="match status" value="1"/>
</dbReference>
<dbReference type="GO" id="GO:0006164">
    <property type="term" value="P:purine nucleotide biosynthetic process"/>
    <property type="evidence" value="ECO:0007669"/>
    <property type="project" value="UniProtKB-KW"/>
</dbReference>
<evidence type="ECO:0000256" key="4">
    <source>
        <dbReference type="ARBA" id="ARBA00022755"/>
    </source>
</evidence>
<protein>
    <recommendedName>
        <fullName evidence="7">Phosphoribosylformylglycinamidine synthase subunit PurS</fullName>
    </recommendedName>
</protein>
<dbReference type="Pfam" id="PF02700">
    <property type="entry name" value="PurS"/>
    <property type="match status" value="1"/>
</dbReference>
<keyword evidence="1" id="KW-0963">Cytoplasm</keyword>
<evidence type="ECO:0000256" key="3">
    <source>
        <dbReference type="ARBA" id="ARBA00022741"/>
    </source>
</evidence>
<evidence type="ECO:0008006" key="7">
    <source>
        <dbReference type="Google" id="ProtNLM"/>
    </source>
</evidence>
<organism evidence="6">
    <name type="scientific">marine metagenome</name>
    <dbReference type="NCBI Taxonomy" id="408172"/>
    <lineage>
        <taxon>unclassified sequences</taxon>
        <taxon>metagenomes</taxon>
        <taxon>ecological metagenomes</taxon>
    </lineage>
</organism>
<dbReference type="PANTHER" id="PTHR34696">
    <property type="entry name" value="PHOSPHORIBOSYLFORMYLGLYCINAMIDINE SYNTHASE SUBUNIT PURS"/>
    <property type="match status" value="1"/>
</dbReference>
<dbReference type="SUPFAM" id="SSF82697">
    <property type="entry name" value="PurS-like"/>
    <property type="match status" value="1"/>
</dbReference>
<dbReference type="GO" id="GO:0016874">
    <property type="term" value="F:ligase activity"/>
    <property type="evidence" value="ECO:0007669"/>
    <property type="project" value="UniProtKB-KW"/>
</dbReference>
<dbReference type="NCBIfam" id="TIGR00302">
    <property type="entry name" value="phosphoribosylformylglycinamidine synthase subunit PurS"/>
    <property type="match status" value="1"/>
</dbReference>
<accession>A0A382H2S2</accession>
<dbReference type="NCBIfam" id="NF004630">
    <property type="entry name" value="PRK05974.1"/>
    <property type="match status" value="1"/>
</dbReference>
<dbReference type="EMBL" id="UINC01058463">
    <property type="protein sequence ID" value="SVB80751.1"/>
    <property type="molecule type" value="Genomic_DNA"/>
</dbReference>
<gene>
    <name evidence="6" type="ORF">METZ01_LOCUS233605</name>
</gene>
<dbReference type="Gene3D" id="3.30.1280.10">
    <property type="entry name" value="Phosphoribosylformylglycinamidine synthase subunit PurS"/>
    <property type="match status" value="1"/>
</dbReference>
<dbReference type="PANTHER" id="PTHR34696:SF1">
    <property type="entry name" value="PHOSPHORIBOSYLFORMYLGLYCINAMIDINE SYNTHASE SUBUNIT PURS"/>
    <property type="match status" value="1"/>
</dbReference>
<keyword evidence="5" id="KW-0067">ATP-binding</keyword>
<reference evidence="6" key="1">
    <citation type="submission" date="2018-05" db="EMBL/GenBank/DDBJ databases">
        <authorList>
            <person name="Lanie J.A."/>
            <person name="Ng W.-L."/>
            <person name="Kazmierczak K.M."/>
            <person name="Andrzejewski T.M."/>
            <person name="Davidsen T.M."/>
            <person name="Wayne K.J."/>
            <person name="Tettelin H."/>
            <person name="Glass J.I."/>
            <person name="Rusch D."/>
            <person name="Podicherti R."/>
            <person name="Tsui H.-C.T."/>
            <person name="Winkler M.E."/>
        </authorList>
    </citation>
    <scope>NUCLEOTIDE SEQUENCE</scope>
</reference>
<proteinExistence type="inferred from homology"/>
<keyword evidence="4" id="KW-0658">Purine biosynthesis</keyword>
<evidence type="ECO:0000256" key="5">
    <source>
        <dbReference type="ARBA" id="ARBA00022840"/>
    </source>
</evidence>
<dbReference type="InterPro" id="IPR036604">
    <property type="entry name" value="PurS-like_sf"/>
</dbReference>